<dbReference type="PANTHER" id="PTHR30250:SF10">
    <property type="entry name" value="LIPOPOLYSACCHARIDE BIOSYNTHESIS PROTEIN WZXC"/>
    <property type="match status" value="1"/>
</dbReference>
<evidence type="ECO:0000256" key="3">
    <source>
        <dbReference type="ARBA" id="ARBA00022475"/>
    </source>
</evidence>
<dbReference type="RefSeq" id="WP_070991975.1">
    <property type="nucleotide sequence ID" value="NZ_CBCSHD010000005.1"/>
</dbReference>
<dbReference type="EMBL" id="MNAN01000031">
    <property type="protein sequence ID" value="OHU95283.1"/>
    <property type="molecule type" value="Genomic_DNA"/>
</dbReference>
<protein>
    <recommendedName>
        <fullName evidence="10">Polysaccharide biosynthesis protein</fullName>
    </recommendedName>
</protein>
<feature type="transmembrane region" description="Helical" evidence="7">
    <location>
        <begin position="7"/>
        <end position="31"/>
    </location>
</feature>
<evidence type="ECO:0000256" key="4">
    <source>
        <dbReference type="ARBA" id="ARBA00022692"/>
    </source>
</evidence>
<organism evidence="8 9">
    <name type="scientific">Pseudoalteromonas byunsanensis</name>
    <dbReference type="NCBI Taxonomy" id="327939"/>
    <lineage>
        <taxon>Bacteria</taxon>
        <taxon>Pseudomonadati</taxon>
        <taxon>Pseudomonadota</taxon>
        <taxon>Gammaproteobacteria</taxon>
        <taxon>Alteromonadales</taxon>
        <taxon>Pseudoalteromonadaceae</taxon>
        <taxon>Pseudoalteromonas</taxon>
    </lineage>
</organism>
<feature type="transmembrane region" description="Helical" evidence="7">
    <location>
        <begin position="37"/>
        <end position="63"/>
    </location>
</feature>
<dbReference type="OrthoDB" id="8538786at2"/>
<proteinExistence type="inferred from homology"/>
<name>A0A1S1N5K0_9GAMM</name>
<feature type="transmembrane region" description="Helical" evidence="7">
    <location>
        <begin position="380"/>
        <end position="400"/>
    </location>
</feature>
<evidence type="ECO:0000256" key="5">
    <source>
        <dbReference type="ARBA" id="ARBA00022989"/>
    </source>
</evidence>
<feature type="transmembrane region" description="Helical" evidence="7">
    <location>
        <begin position="165"/>
        <end position="186"/>
    </location>
</feature>
<dbReference type="PANTHER" id="PTHR30250">
    <property type="entry name" value="PST FAMILY PREDICTED COLANIC ACID TRANSPORTER"/>
    <property type="match status" value="1"/>
</dbReference>
<dbReference type="AlphaFoldDB" id="A0A1S1N5K0"/>
<keyword evidence="4 7" id="KW-0812">Transmembrane</keyword>
<dbReference type="GO" id="GO:0005886">
    <property type="term" value="C:plasma membrane"/>
    <property type="evidence" value="ECO:0007669"/>
    <property type="project" value="UniProtKB-SubCell"/>
</dbReference>
<keyword evidence="5 7" id="KW-1133">Transmembrane helix</keyword>
<evidence type="ECO:0000313" key="9">
    <source>
        <dbReference type="Proteomes" id="UP000180253"/>
    </source>
</evidence>
<comment type="subcellular location">
    <subcellularLocation>
        <location evidence="1">Cell membrane</location>
        <topology evidence="1">Multi-pass membrane protein</topology>
    </subcellularLocation>
</comment>
<evidence type="ECO:0000313" key="8">
    <source>
        <dbReference type="EMBL" id="OHU95283.1"/>
    </source>
</evidence>
<keyword evidence="9" id="KW-1185">Reference proteome</keyword>
<feature type="transmembrane region" description="Helical" evidence="7">
    <location>
        <begin position="107"/>
        <end position="127"/>
    </location>
</feature>
<accession>A0A1S1N5K0</accession>
<evidence type="ECO:0000256" key="2">
    <source>
        <dbReference type="ARBA" id="ARBA00007430"/>
    </source>
</evidence>
<feature type="transmembrane region" description="Helical" evidence="7">
    <location>
        <begin position="286"/>
        <end position="308"/>
    </location>
</feature>
<feature type="transmembrane region" description="Helical" evidence="7">
    <location>
        <begin position="139"/>
        <end position="159"/>
    </location>
</feature>
<keyword evidence="6 7" id="KW-0472">Membrane</keyword>
<dbReference type="InterPro" id="IPR050833">
    <property type="entry name" value="Poly_Biosynth_Transport"/>
</dbReference>
<evidence type="ECO:0000256" key="7">
    <source>
        <dbReference type="SAM" id="Phobius"/>
    </source>
</evidence>
<comment type="similarity">
    <text evidence="2">Belongs to the polysaccharide synthase family.</text>
</comment>
<feature type="transmembrane region" description="Helical" evidence="7">
    <location>
        <begin position="354"/>
        <end position="374"/>
    </location>
</feature>
<keyword evidence="3" id="KW-1003">Cell membrane</keyword>
<comment type="caution">
    <text evidence="8">The sequence shown here is derived from an EMBL/GenBank/DDBJ whole genome shotgun (WGS) entry which is preliminary data.</text>
</comment>
<reference evidence="8 9" key="1">
    <citation type="submission" date="2016-10" db="EMBL/GenBank/DDBJ databases">
        <title>Pseudoalteromonas amylolytica sp. nov., isolated from the surface seawater.</title>
        <authorList>
            <person name="Wu Y.-H."/>
            <person name="Cheng H."/>
            <person name="Jin X.-B."/>
            <person name="Wang C.-S."/>
            <person name="Xu X.-W."/>
        </authorList>
    </citation>
    <scope>NUCLEOTIDE SEQUENCE [LARGE SCALE GENOMIC DNA]</scope>
    <source>
        <strain evidence="8 9">JCM 12483</strain>
    </source>
</reference>
<gene>
    <name evidence="8" type="ORF">BIW53_11230</name>
</gene>
<dbReference type="STRING" id="327939.BIW53_11230"/>
<evidence type="ECO:0000256" key="6">
    <source>
        <dbReference type="ARBA" id="ARBA00023136"/>
    </source>
</evidence>
<evidence type="ECO:0008006" key="10">
    <source>
        <dbReference type="Google" id="ProtNLM"/>
    </source>
</evidence>
<sequence length="432" mass="47698">MSVKKQGIWILGSSGIAGISQFLIYFLIAFYGNAEALGILAIINIVLSIVFLFQDMGLANYFIHKQNISSSEKNALHFINQGLGISAAAMMLVLAYPISLFYDEPLIGSYLLITSANFILLGVGAQYQAHYIKEGHNVALAQIDILAKLLLLTCTFAFIQFKTPVVLAYIYAILIASALRVGVMILRAPKDWHPSFHVDWSIAIPALKFGSYQMGSQVINQAKTQLDQIVIGKLLGLEALGVYSFAKEMVLQPVKFVRPLIARMFFPGIAKLQSDEDKFTLYLNSFLLKISMLNLGIYVALYVGILIVNEFMGMDKYAQFLPIFSILIIIGLLRPVGSVLGMAVQAKGLVHYEFYWNLITSIVSSITIMTIALVGDIFTFSYAMAVLQVFLTLFAVMFFGRCGAKCTVKTTATVLLVNLVAYGLAYYTHTVL</sequence>
<feature type="transmembrane region" description="Helical" evidence="7">
    <location>
        <begin position="75"/>
        <end position="95"/>
    </location>
</feature>
<dbReference type="Proteomes" id="UP000180253">
    <property type="component" value="Unassembled WGS sequence"/>
</dbReference>
<dbReference type="Pfam" id="PF13440">
    <property type="entry name" value="Polysacc_synt_3"/>
    <property type="match status" value="1"/>
</dbReference>
<feature type="transmembrane region" description="Helical" evidence="7">
    <location>
        <begin position="412"/>
        <end position="429"/>
    </location>
</feature>
<feature type="transmembrane region" description="Helical" evidence="7">
    <location>
        <begin position="320"/>
        <end position="342"/>
    </location>
</feature>
<evidence type="ECO:0000256" key="1">
    <source>
        <dbReference type="ARBA" id="ARBA00004651"/>
    </source>
</evidence>